<feature type="non-terminal residue" evidence="1">
    <location>
        <position position="133"/>
    </location>
</feature>
<sequence>CQKEVVLIWKEIKNESELELKVDSLFKKWNSVSLKKKGRLLNLWSKQNALTSTKNNVQNVLNDSQLNTTLTVEPIALEFMPDSDQFLEHEIAGEDIPEAATSTKAVQNAIPSVIKPKPAQEQIKTQISIINSE</sequence>
<evidence type="ECO:0000313" key="2">
    <source>
        <dbReference type="Proteomes" id="UP000076858"/>
    </source>
</evidence>
<accession>A0A164FGB8</accession>
<feature type="non-terminal residue" evidence="1">
    <location>
        <position position="1"/>
    </location>
</feature>
<gene>
    <name evidence="1" type="ORF">APZ42_007174</name>
</gene>
<evidence type="ECO:0000313" key="1">
    <source>
        <dbReference type="EMBL" id="KZR97772.1"/>
    </source>
</evidence>
<reference evidence="1 2" key="1">
    <citation type="submission" date="2016-03" db="EMBL/GenBank/DDBJ databases">
        <title>EvidentialGene: Evidence-directed Construction of Genes on Genomes.</title>
        <authorList>
            <person name="Gilbert D.G."/>
            <person name="Choi J.-H."/>
            <person name="Mockaitis K."/>
            <person name="Colbourne J."/>
            <person name="Pfrender M."/>
        </authorList>
    </citation>
    <scope>NUCLEOTIDE SEQUENCE [LARGE SCALE GENOMIC DNA]</scope>
    <source>
        <strain evidence="1 2">Xinb3</strain>
        <tissue evidence="1">Complete organism</tissue>
    </source>
</reference>
<protein>
    <submittedName>
        <fullName evidence="1">Uncharacterized protein</fullName>
    </submittedName>
</protein>
<organism evidence="1 2">
    <name type="scientific">Daphnia magna</name>
    <dbReference type="NCBI Taxonomy" id="35525"/>
    <lineage>
        <taxon>Eukaryota</taxon>
        <taxon>Metazoa</taxon>
        <taxon>Ecdysozoa</taxon>
        <taxon>Arthropoda</taxon>
        <taxon>Crustacea</taxon>
        <taxon>Branchiopoda</taxon>
        <taxon>Diplostraca</taxon>
        <taxon>Cladocera</taxon>
        <taxon>Anomopoda</taxon>
        <taxon>Daphniidae</taxon>
        <taxon>Daphnia</taxon>
    </lineage>
</organism>
<comment type="caution">
    <text evidence="1">The sequence shown here is derived from an EMBL/GenBank/DDBJ whole genome shotgun (WGS) entry which is preliminary data.</text>
</comment>
<name>A0A164FGB8_9CRUS</name>
<keyword evidence="2" id="KW-1185">Reference proteome</keyword>
<dbReference type="AlphaFoldDB" id="A0A164FGB8"/>
<dbReference type="EMBL" id="LRGB01020203">
    <property type="protein sequence ID" value="KZR97772.1"/>
    <property type="molecule type" value="Genomic_DNA"/>
</dbReference>
<dbReference type="Proteomes" id="UP000076858">
    <property type="component" value="Unassembled WGS sequence"/>
</dbReference>
<proteinExistence type="predicted"/>